<dbReference type="InterPro" id="IPR011010">
    <property type="entry name" value="DNA_brk_join_enz"/>
</dbReference>
<sequence>MFSHINRSAPIFDRGNTLTLRQNKTDVPLTLPCTPELRAALDEVKAALGYAPMPNRHILTKPDGSPMGYYYMAQLMLRERKRLGLAAFDQHALRYRGVMELAWAGCDYDEIASYSGHATKAMSRKYAGEARQIMRARQAAA</sequence>
<dbReference type="Gene3D" id="1.10.443.10">
    <property type="entry name" value="Intergrase catalytic core"/>
    <property type="match status" value="1"/>
</dbReference>
<gene>
    <name evidence="2" type="ORF">FAZ78_12335</name>
</gene>
<evidence type="ECO:0000313" key="2">
    <source>
        <dbReference type="EMBL" id="TKA96269.1"/>
    </source>
</evidence>
<dbReference type="EMBL" id="SWAU01000108">
    <property type="protein sequence ID" value="TKA96269.1"/>
    <property type="molecule type" value="Genomic_DNA"/>
</dbReference>
<name>A0A4U0YZ86_9RHOB</name>
<evidence type="ECO:0000256" key="1">
    <source>
        <dbReference type="ARBA" id="ARBA00023172"/>
    </source>
</evidence>
<organism evidence="2 3">
    <name type="scientific">Cereibacter changlensis</name>
    <dbReference type="NCBI Taxonomy" id="402884"/>
    <lineage>
        <taxon>Bacteria</taxon>
        <taxon>Pseudomonadati</taxon>
        <taxon>Pseudomonadota</taxon>
        <taxon>Alphaproteobacteria</taxon>
        <taxon>Rhodobacterales</taxon>
        <taxon>Paracoccaceae</taxon>
        <taxon>Cereibacter</taxon>
    </lineage>
</organism>
<evidence type="ECO:0000313" key="3">
    <source>
        <dbReference type="Proteomes" id="UP000306340"/>
    </source>
</evidence>
<protein>
    <recommendedName>
        <fullName evidence="4">Phage integrase family protein</fullName>
    </recommendedName>
</protein>
<dbReference type="SUPFAM" id="SSF56349">
    <property type="entry name" value="DNA breaking-rejoining enzymes"/>
    <property type="match status" value="1"/>
</dbReference>
<accession>A0A4U0YZ86</accession>
<evidence type="ECO:0008006" key="4">
    <source>
        <dbReference type="Google" id="ProtNLM"/>
    </source>
</evidence>
<dbReference type="AlphaFoldDB" id="A0A4U0YZ86"/>
<dbReference type="GO" id="GO:0006310">
    <property type="term" value="P:DNA recombination"/>
    <property type="evidence" value="ECO:0007669"/>
    <property type="project" value="UniProtKB-KW"/>
</dbReference>
<dbReference type="Proteomes" id="UP000306340">
    <property type="component" value="Unassembled WGS sequence"/>
</dbReference>
<proteinExistence type="predicted"/>
<comment type="caution">
    <text evidence="2">The sequence shown here is derived from an EMBL/GenBank/DDBJ whole genome shotgun (WGS) entry which is preliminary data.</text>
</comment>
<keyword evidence="1" id="KW-0233">DNA recombination</keyword>
<dbReference type="GO" id="GO:0015074">
    <property type="term" value="P:DNA integration"/>
    <property type="evidence" value="ECO:0007669"/>
    <property type="project" value="InterPro"/>
</dbReference>
<reference evidence="2 3" key="1">
    <citation type="submission" date="2019-04" db="EMBL/GenBank/DDBJ databases">
        <title>Crypto-aerobic microbial life in anoxic (sulfidic) marine sediments.</title>
        <authorList>
            <person name="Bhattacharya S."/>
            <person name="Roy C."/>
            <person name="Mondal N."/>
            <person name="Sarkar J."/>
            <person name="Mandal S."/>
            <person name="Rameez M.J."/>
            <person name="Ghosh W."/>
        </authorList>
    </citation>
    <scope>NUCLEOTIDE SEQUENCE [LARGE SCALE GENOMIC DNA]</scope>
    <source>
        <strain evidence="2 3">SBBC</strain>
    </source>
</reference>
<dbReference type="InterPro" id="IPR013762">
    <property type="entry name" value="Integrase-like_cat_sf"/>
</dbReference>
<dbReference type="GO" id="GO:0003677">
    <property type="term" value="F:DNA binding"/>
    <property type="evidence" value="ECO:0007669"/>
    <property type="project" value="InterPro"/>
</dbReference>